<organism evidence="1 2">
    <name type="scientific">[Clostridium] leptum DSM 753</name>
    <dbReference type="NCBI Taxonomy" id="428125"/>
    <lineage>
        <taxon>Bacteria</taxon>
        <taxon>Bacillati</taxon>
        <taxon>Bacillota</taxon>
        <taxon>Clostridia</taxon>
        <taxon>Eubacteriales</taxon>
        <taxon>Oscillospiraceae</taxon>
        <taxon>Oscillospiraceae incertae sedis</taxon>
    </lineage>
</organism>
<dbReference type="AlphaFoldDB" id="A7VN88"/>
<gene>
    <name evidence="1" type="ORF">CLOLEP_00013</name>
</gene>
<reference evidence="1 2" key="2">
    <citation type="submission" date="2007-08" db="EMBL/GenBank/DDBJ databases">
        <authorList>
            <person name="Fulton L."/>
            <person name="Clifton S."/>
            <person name="Fulton B."/>
            <person name="Xu J."/>
            <person name="Minx P."/>
            <person name="Pepin K.H."/>
            <person name="Johnson M."/>
            <person name="Thiruvilangam P."/>
            <person name="Bhonagiri V."/>
            <person name="Nash W.E."/>
            <person name="Wang C."/>
            <person name="Mardis E.R."/>
            <person name="Wilson R.K."/>
        </authorList>
    </citation>
    <scope>NUCLEOTIDE SEQUENCE [LARGE SCALE GENOMIC DNA]</scope>
    <source>
        <strain evidence="1 2">DSM 753</strain>
    </source>
</reference>
<evidence type="ECO:0000313" key="1">
    <source>
        <dbReference type="EMBL" id="EDO63194.1"/>
    </source>
</evidence>
<reference evidence="1 2" key="1">
    <citation type="submission" date="2007-08" db="EMBL/GenBank/DDBJ databases">
        <title>Draft genome sequence of Clostridium leptum (DSM 753).</title>
        <authorList>
            <person name="Sudarsanam P."/>
            <person name="Ley R."/>
            <person name="Guruge J."/>
            <person name="Turnbaugh P.J."/>
            <person name="Mahowald M."/>
            <person name="Liep D."/>
            <person name="Gordon J."/>
        </authorList>
    </citation>
    <scope>NUCLEOTIDE SEQUENCE [LARGE SCALE GENOMIC DNA]</scope>
    <source>
        <strain evidence="1 2">DSM 753</strain>
    </source>
</reference>
<dbReference type="Proteomes" id="UP000003490">
    <property type="component" value="Unassembled WGS sequence"/>
</dbReference>
<comment type="caution">
    <text evidence="1">The sequence shown here is derived from an EMBL/GenBank/DDBJ whole genome shotgun (WGS) entry which is preliminary data.</text>
</comment>
<sequence length="38" mass="4231">MPSNKSAMDTLLYSENIRNVSLLIAKLSCPIKDSSNEF</sequence>
<dbReference type="HOGENOM" id="CLU_3326581_0_0_9"/>
<proteinExistence type="predicted"/>
<name>A7VN88_9FIRM</name>
<accession>A7VN88</accession>
<evidence type="ECO:0000313" key="2">
    <source>
        <dbReference type="Proteomes" id="UP000003490"/>
    </source>
</evidence>
<dbReference type="EMBL" id="ABCB02000003">
    <property type="protein sequence ID" value="EDO63194.1"/>
    <property type="molecule type" value="Genomic_DNA"/>
</dbReference>
<protein>
    <submittedName>
        <fullName evidence="1">Uncharacterized protein</fullName>
    </submittedName>
</protein>